<evidence type="ECO:0000313" key="3">
    <source>
        <dbReference type="Proteomes" id="UP000179001"/>
    </source>
</evidence>
<feature type="region of interest" description="Disordered" evidence="1">
    <location>
        <begin position="73"/>
        <end position="132"/>
    </location>
</feature>
<evidence type="ECO:0000256" key="1">
    <source>
        <dbReference type="SAM" id="MobiDB-lite"/>
    </source>
</evidence>
<sequence>MRSSRFIYGLFVLMLFVGCGSDVNTGNCEDDMVELDGYCFDECDDNRDCVRMGYEDGWSCWRGVCDEDSYYETGRSNPPMGSSDRSDDNCCDDDNDYTPPSNYNPPYTPPYTPPSSNDDEIPWVPDTAPDPDNLDRVSSYTIKVCYDWNDLQDAGALYGNISWSTGNTGVEDWSHMSGWNRTIYRTSCNSFCGYSYSRDCGCYSVVATDVCKGFWTDVTRWRVSYPEDAGSGAWLRDAVRPVAVTVNGVRRGTSKESWGWFMGAFSNQSECVH</sequence>
<evidence type="ECO:0000313" key="2">
    <source>
        <dbReference type="EMBL" id="OGF33483.1"/>
    </source>
</evidence>
<proteinExistence type="predicted"/>
<reference evidence="2 3" key="1">
    <citation type="journal article" date="2016" name="Nat. Commun.">
        <title>Thousands of microbial genomes shed light on interconnected biogeochemical processes in an aquifer system.</title>
        <authorList>
            <person name="Anantharaman K."/>
            <person name="Brown C.T."/>
            <person name="Hug L.A."/>
            <person name="Sharon I."/>
            <person name="Castelle C.J."/>
            <person name="Probst A.J."/>
            <person name="Thomas B.C."/>
            <person name="Singh A."/>
            <person name="Wilkins M.J."/>
            <person name="Karaoz U."/>
            <person name="Brodie E.L."/>
            <person name="Williams K.H."/>
            <person name="Hubbard S.S."/>
            <person name="Banfield J.F."/>
        </authorList>
    </citation>
    <scope>NUCLEOTIDE SEQUENCE [LARGE SCALE GENOMIC DNA]</scope>
</reference>
<dbReference type="STRING" id="1798002.A2478_02210"/>
<organism evidence="2 3">
    <name type="scientific">Candidatus Falkowbacteria bacterium RIFOXYC2_FULL_36_12</name>
    <dbReference type="NCBI Taxonomy" id="1798002"/>
    <lineage>
        <taxon>Bacteria</taxon>
        <taxon>Candidatus Falkowiibacteriota</taxon>
    </lineage>
</organism>
<gene>
    <name evidence="2" type="ORF">A2478_02210</name>
</gene>
<accession>A0A1F5T431</accession>
<name>A0A1F5T431_9BACT</name>
<protein>
    <submittedName>
        <fullName evidence="2">Uncharacterized protein</fullName>
    </submittedName>
</protein>
<dbReference type="PROSITE" id="PS51257">
    <property type="entry name" value="PROKAR_LIPOPROTEIN"/>
    <property type="match status" value="1"/>
</dbReference>
<dbReference type="AlphaFoldDB" id="A0A1F5T431"/>
<dbReference type="Proteomes" id="UP000179001">
    <property type="component" value="Unassembled WGS sequence"/>
</dbReference>
<comment type="caution">
    <text evidence="2">The sequence shown here is derived from an EMBL/GenBank/DDBJ whole genome shotgun (WGS) entry which is preliminary data.</text>
</comment>
<feature type="compositionally biased region" description="Pro residues" evidence="1">
    <location>
        <begin position="102"/>
        <end position="113"/>
    </location>
</feature>
<dbReference type="EMBL" id="MFGJ01000001">
    <property type="protein sequence ID" value="OGF33483.1"/>
    <property type="molecule type" value="Genomic_DNA"/>
</dbReference>